<feature type="repeat" description="ANK" evidence="3">
    <location>
        <begin position="416"/>
        <end position="448"/>
    </location>
</feature>
<dbReference type="PANTHER" id="PTHR24166:SF48">
    <property type="entry name" value="PROTEIN VAPYRIN"/>
    <property type="match status" value="1"/>
</dbReference>
<organism evidence="6 7">
    <name type="scientific">Galleria mellonella</name>
    <name type="common">Greater wax moth</name>
    <dbReference type="NCBI Taxonomy" id="7137"/>
    <lineage>
        <taxon>Eukaryota</taxon>
        <taxon>Metazoa</taxon>
        <taxon>Ecdysozoa</taxon>
        <taxon>Arthropoda</taxon>
        <taxon>Hexapoda</taxon>
        <taxon>Insecta</taxon>
        <taxon>Pterygota</taxon>
        <taxon>Neoptera</taxon>
        <taxon>Endopterygota</taxon>
        <taxon>Lepidoptera</taxon>
        <taxon>Glossata</taxon>
        <taxon>Ditrysia</taxon>
        <taxon>Pyraloidea</taxon>
        <taxon>Pyralidae</taxon>
        <taxon>Galleriinae</taxon>
        <taxon>Galleria</taxon>
    </lineage>
</organism>
<keyword evidence="2 3" id="KW-0040">ANK repeat</keyword>
<evidence type="ECO:0000256" key="1">
    <source>
        <dbReference type="ARBA" id="ARBA00022737"/>
    </source>
</evidence>
<evidence type="ECO:0000256" key="3">
    <source>
        <dbReference type="PROSITE-ProRule" id="PRU00023"/>
    </source>
</evidence>
<dbReference type="CDD" id="cd03587">
    <property type="entry name" value="SOCS"/>
    <property type="match status" value="1"/>
</dbReference>
<dbReference type="InterPro" id="IPR050889">
    <property type="entry name" value="Dendritic_Spine_Reg/Scaffold"/>
</dbReference>
<reference evidence="7" key="1">
    <citation type="submission" date="2025-08" db="UniProtKB">
        <authorList>
            <consortium name="RefSeq"/>
        </authorList>
    </citation>
    <scope>IDENTIFICATION</scope>
    <source>
        <tissue evidence="7">Whole larvae</tissue>
    </source>
</reference>
<dbReference type="InterPro" id="IPR036036">
    <property type="entry name" value="SOCS_box-like_dom_sf"/>
</dbReference>
<keyword evidence="6" id="KW-1185">Reference proteome</keyword>
<feature type="compositionally biased region" description="Basic residues" evidence="4">
    <location>
        <begin position="74"/>
        <end position="87"/>
    </location>
</feature>
<dbReference type="RefSeq" id="XP_026757186.2">
    <property type="nucleotide sequence ID" value="XM_026901385.3"/>
</dbReference>
<sequence>MEKSPEDNLYQAILIEDQEAVSHLLKQGANPNKTASHGKTCLGEAANVGNVSIVRLLIDATKTNSPTKIPHSGSLRKMHTKSQKRKLRLDGQHDETVVKCKNINERSFKEYCMGHCNIGAIQESSNMEKNQGYFVFIHSEGSTSDESKMSSLKSPLSPTTLTPSPQADLEWDEEIGSVAPTTSEDETWSSMYKWYAAILECTGAAIAAASVVTNGIDQQDTFMRTALHYAAEQGHVEAVKLLLDAGCKVDISASDGLTPLHVAVIRNHLEIVKLLLEGGSHVNYTTHKKMTPLHFAASQGFLDMVKILVSYGAYLEARDTNERSALYLAAGQGHIDVVKYLISLGANVNGEEIHGYTPLCEAVWHRYTNVVEVLLAAGARVTHSHKLLHNAIIQRQEEIVKMLANLGGGINLHNDNGDTPLLLAARLSQPSIAQVLLEKGANVNACNSITGANALHIAVESIDCPKEFEELLVCLLEYKIETNSTALTGDTALNRALLLHRDHAAMLLIRHGVDVNACDLRSCGLDNLSIASRKISPNLACMLLRAGHCTTLDPIAMVPKSGSAAYWLYYASKQPLNLTDLCRIKIRHTCRNMRLFSYIENLPLPKSLKRFLKMEDEGLY</sequence>
<feature type="repeat" description="ANK" evidence="3">
    <location>
        <begin position="321"/>
        <end position="353"/>
    </location>
</feature>
<dbReference type="InParanoid" id="A0A6J1WWV2"/>
<feature type="repeat" description="ANK" evidence="3">
    <location>
        <begin position="255"/>
        <end position="287"/>
    </location>
</feature>
<keyword evidence="1" id="KW-0677">Repeat</keyword>
<feature type="compositionally biased region" description="Low complexity" evidence="4">
    <location>
        <begin position="149"/>
        <end position="165"/>
    </location>
</feature>
<dbReference type="KEGG" id="gmw:113516893"/>
<dbReference type="PROSITE" id="PS50088">
    <property type="entry name" value="ANK_REPEAT"/>
    <property type="match status" value="7"/>
</dbReference>
<feature type="repeat" description="ANK" evidence="3">
    <location>
        <begin position="288"/>
        <end position="320"/>
    </location>
</feature>
<evidence type="ECO:0000313" key="6">
    <source>
        <dbReference type="Proteomes" id="UP001652740"/>
    </source>
</evidence>
<gene>
    <name evidence="7" type="primary">LOC113516893</name>
</gene>
<evidence type="ECO:0000313" key="7">
    <source>
        <dbReference type="RefSeq" id="XP_026757186.2"/>
    </source>
</evidence>
<dbReference type="SMART" id="SM00248">
    <property type="entry name" value="ANK"/>
    <property type="match status" value="11"/>
</dbReference>
<feature type="region of interest" description="Disordered" evidence="4">
    <location>
        <begin position="146"/>
        <end position="166"/>
    </location>
</feature>
<dbReference type="AlphaFoldDB" id="A0A6J1WWV2"/>
<protein>
    <submittedName>
        <fullName evidence="7">Ankyrin-3</fullName>
    </submittedName>
</protein>
<feature type="domain" description="SOCS box" evidence="5">
    <location>
        <begin position="568"/>
        <end position="613"/>
    </location>
</feature>
<evidence type="ECO:0000259" key="5">
    <source>
        <dbReference type="PROSITE" id="PS50225"/>
    </source>
</evidence>
<accession>A0A6J1WWV2</accession>
<dbReference type="GO" id="GO:0035556">
    <property type="term" value="P:intracellular signal transduction"/>
    <property type="evidence" value="ECO:0007669"/>
    <property type="project" value="InterPro"/>
</dbReference>
<dbReference type="Pfam" id="PF07525">
    <property type="entry name" value="SOCS_box"/>
    <property type="match status" value="1"/>
</dbReference>
<feature type="repeat" description="ANK" evidence="3">
    <location>
        <begin position="354"/>
        <end position="386"/>
    </location>
</feature>
<dbReference type="Pfam" id="PF12796">
    <property type="entry name" value="Ank_2"/>
    <property type="match status" value="2"/>
</dbReference>
<feature type="repeat" description="ANK" evidence="3">
    <location>
        <begin position="488"/>
        <end position="520"/>
    </location>
</feature>
<dbReference type="SMART" id="SM00969">
    <property type="entry name" value="SOCS_box"/>
    <property type="match status" value="1"/>
</dbReference>
<dbReference type="PROSITE" id="PS50297">
    <property type="entry name" value="ANK_REP_REGION"/>
    <property type="match status" value="6"/>
</dbReference>
<dbReference type="Pfam" id="PF00023">
    <property type="entry name" value="Ank"/>
    <property type="match status" value="2"/>
</dbReference>
<dbReference type="Proteomes" id="UP001652740">
    <property type="component" value="Unplaced"/>
</dbReference>
<dbReference type="SUPFAM" id="SSF158235">
    <property type="entry name" value="SOCS box-like"/>
    <property type="match status" value="1"/>
</dbReference>
<dbReference type="Gene3D" id="1.10.750.20">
    <property type="entry name" value="SOCS box"/>
    <property type="match status" value="1"/>
</dbReference>
<dbReference type="InterPro" id="IPR002110">
    <property type="entry name" value="Ankyrin_rpt"/>
</dbReference>
<feature type="region of interest" description="Disordered" evidence="4">
    <location>
        <begin position="64"/>
        <end position="88"/>
    </location>
</feature>
<evidence type="ECO:0000256" key="4">
    <source>
        <dbReference type="SAM" id="MobiDB-lite"/>
    </source>
</evidence>
<dbReference type="GeneID" id="113516893"/>
<dbReference type="InterPro" id="IPR001496">
    <property type="entry name" value="SOCS_box"/>
</dbReference>
<name>A0A6J1WWV2_GALME</name>
<dbReference type="InterPro" id="IPR036770">
    <property type="entry name" value="Ankyrin_rpt-contain_sf"/>
</dbReference>
<feature type="repeat" description="ANK" evidence="3">
    <location>
        <begin position="222"/>
        <end position="254"/>
    </location>
</feature>
<evidence type="ECO:0000256" key="2">
    <source>
        <dbReference type="ARBA" id="ARBA00023043"/>
    </source>
</evidence>
<dbReference type="SUPFAM" id="SSF48403">
    <property type="entry name" value="Ankyrin repeat"/>
    <property type="match status" value="2"/>
</dbReference>
<dbReference type="PROSITE" id="PS50225">
    <property type="entry name" value="SOCS"/>
    <property type="match status" value="1"/>
</dbReference>
<dbReference type="PRINTS" id="PR01415">
    <property type="entry name" value="ANKYRIN"/>
</dbReference>
<dbReference type="PANTHER" id="PTHR24166">
    <property type="entry name" value="ROLLING PEBBLES, ISOFORM B"/>
    <property type="match status" value="1"/>
</dbReference>
<proteinExistence type="predicted"/>
<dbReference type="Gene3D" id="1.25.40.20">
    <property type="entry name" value="Ankyrin repeat-containing domain"/>
    <property type="match status" value="5"/>
</dbReference>